<sequence length="147" mass="17236">MNVTGSSFQLEANVFKLHHLLDIGLIKHRTAIEEICTSASRELELEVKLRMTEEEWTEQVLNFEHYKRRGPMYLDKTFTERLLEQLEDAQALLAQMLTSRYIGPLREEAAGWAEKLKEVSEVLEQWLEVQDLWHYLEAVFSNPDTAK</sequence>
<gene>
    <name evidence="2" type="ORF">LSH36_594g02040</name>
</gene>
<dbReference type="GO" id="GO:0007018">
    <property type="term" value="P:microtubule-based movement"/>
    <property type="evidence" value="ECO:0007669"/>
    <property type="project" value="InterPro"/>
</dbReference>
<dbReference type="PANTHER" id="PTHR45703:SF8">
    <property type="entry name" value="DYNEINS HEAVY CHAIN"/>
    <property type="match status" value="1"/>
</dbReference>
<name>A0AAD9MUU3_9ANNE</name>
<feature type="domain" description="Dynein heavy chain linker" evidence="1">
    <location>
        <begin position="3"/>
        <end position="146"/>
    </location>
</feature>
<proteinExistence type="predicted"/>
<comment type="caution">
    <text evidence="2">The sequence shown here is derived from an EMBL/GenBank/DDBJ whole genome shotgun (WGS) entry which is preliminary data.</text>
</comment>
<dbReference type="EMBL" id="JAODUP010000594">
    <property type="protein sequence ID" value="KAK2146617.1"/>
    <property type="molecule type" value="Genomic_DNA"/>
</dbReference>
<dbReference type="InterPro" id="IPR042222">
    <property type="entry name" value="Dynein_2_N"/>
</dbReference>
<dbReference type="Pfam" id="PF08393">
    <property type="entry name" value="DHC_N2"/>
    <property type="match status" value="1"/>
</dbReference>
<dbReference type="InterPro" id="IPR026983">
    <property type="entry name" value="DHC"/>
</dbReference>
<dbReference type="GO" id="GO:0051959">
    <property type="term" value="F:dynein light intermediate chain binding"/>
    <property type="evidence" value="ECO:0007669"/>
    <property type="project" value="InterPro"/>
</dbReference>
<dbReference type="Gene3D" id="1.10.287.2620">
    <property type="match status" value="1"/>
</dbReference>
<evidence type="ECO:0000259" key="1">
    <source>
        <dbReference type="Pfam" id="PF08393"/>
    </source>
</evidence>
<reference evidence="2" key="1">
    <citation type="journal article" date="2023" name="Mol. Biol. Evol.">
        <title>Third-Generation Sequencing Reveals the Adaptive Role of the Epigenome in Three Deep-Sea Polychaetes.</title>
        <authorList>
            <person name="Perez M."/>
            <person name="Aroh O."/>
            <person name="Sun Y."/>
            <person name="Lan Y."/>
            <person name="Juniper S.K."/>
            <person name="Young C.R."/>
            <person name="Angers B."/>
            <person name="Qian P.Y."/>
        </authorList>
    </citation>
    <scope>NUCLEOTIDE SEQUENCE</scope>
    <source>
        <strain evidence="2">P08H-3</strain>
    </source>
</reference>
<protein>
    <recommendedName>
        <fullName evidence="1">Dynein heavy chain linker domain-containing protein</fullName>
    </recommendedName>
</protein>
<dbReference type="Gene3D" id="1.20.140.100">
    <property type="entry name" value="Dynein heavy chain, N-terminal domain 2"/>
    <property type="match status" value="1"/>
</dbReference>
<dbReference type="Proteomes" id="UP001208570">
    <property type="component" value="Unassembled WGS sequence"/>
</dbReference>
<dbReference type="GO" id="GO:0045505">
    <property type="term" value="F:dynein intermediate chain binding"/>
    <property type="evidence" value="ECO:0007669"/>
    <property type="project" value="InterPro"/>
</dbReference>
<evidence type="ECO:0000313" key="2">
    <source>
        <dbReference type="EMBL" id="KAK2146617.1"/>
    </source>
</evidence>
<dbReference type="PANTHER" id="PTHR45703">
    <property type="entry name" value="DYNEIN HEAVY CHAIN"/>
    <property type="match status" value="1"/>
</dbReference>
<dbReference type="GO" id="GO:0030286">
    <property type="term" value="C:dynein complex"/>
    <property type="evidence" value="ECO:0007669"/>
    <property type="project" value="InterPro"/>
</dbReference>
<evidence type="ECO:0000313" key="3">
    <source>
        <dbReference type="Proteomes" id="UP001208570"/>
    </source>
</evidence>
<dbReference type="InterPro" id="IPR013602">
    <property type="entry name" value="Dynein_heavy_linker"/>
</dbReference>
<accession>A0AAD9MUU3</accession>
<feature type="non-terminal residue" evidence="2">
    <location>
        <position position="147"/>
    </location>
</feature>
<keyword evidence="3" id="KW-1185">Reference proteome</keyword>
<dbReference type="AlphaFoldDB" id="A0AAD9MUU3"/>
<organism evidence="2 3">
    <name type="scientific">Paralvinella palmiformis</name>
    <dbReference type="NCBI Taxonomy" id="53620"/>
    <lineage>
        <taxon>Eukaryota</taxon>
        <taxon>Metazoa</taxon>
        <taxon>Spiralia</taxon>
        <taxon>Lophotrochozoa</taxon>
        <taxon>Annelida</taxon>
        <taxon>Polychaeta</taxon>
        <taxon>Sedentaria</taxon>
        <taxon>Canalipalpata</taxon>
        <taxon>Terebellida</taxon>
        <taxon>Terebelliformia</taxon>
        <taxon>Alvinellidae</taxon>
        <taxon>Paralvinella</taxon>
    </lineage>
</organism>